<reference evidence="3 4" key="1">
    <citation type="submission" date="2018-07" db="EMBL/GenBank/DDBJ databases">
        <title>Genomic Encyclopedia of Type Strains, Phase III (KMG-III): the genomes of soil and plant-associated and newly described type strains.</title>
        <authorList>
            <person name="Whitman W."/>
        </authorList>
    </citation>
    <scope>NUCLEOTIDE SEQUENCE [LARGE SCALE GENOMIC DNA]</scope>
    <source>
        <strain evidence="3 4">CECT 7506</strain>
    </source>
</reference>
<dbReference type="GO" id="GO:0016020">
    <property type="term" value="C:membrane"/>
    <property type="evidence" value="ECO:0007669"/>
    <property type="project" value="TreeGrafter"/>
</dbReference>
<name>A0A368VMW9_9BACL</name>
<dbReference type="EMBL" id="QPJD01000020">
    <property type="protein sequence ID" value="RCW41884.1"/>
    <property type="molecule type" value="Genomic_DNA"/>
</dbReference>
<comment type="caution">
    <text evidence="3">The sequence shown here is derived from an EMBL/GenBank/DDBJ whole genome shotgun (WGS) entry which is preliminary data.</text>
</comment>
<dbReference type="PANTHER" id="PTHR43798:SF31">
    <property type="entry name" value="AB HYDROLASE SUPERFAMILY PROTEIN YCLE"/>
    <property type="match status" value="1"/>
</dbReference>
<dbReference type="InterPro" id="IPR000073">
    <property type="entry name" value="AB_hydrolase_1"/>
</dbReference>
<accession>A0A368VMW9</accession>
<keyword evidence="4" id="KW-1185">Reference proteome</keyword>
<evidence type="ECO:0000313" key="4">
    <source>
        <dbReference type="Proteomes" id="UP000252415"/>
    </source>
</evidence>
<dbReference type="PANTHER" id="PTHR43798">
    <property type="entry name" value="MONOACYLGLYCEROL LIPASE"/>
    <property type="match status" value="1"/>
</dbReference>
<dbReference type="SUPFAM" id="SSF53474">
    <property type="entry name" value="alpha/beta-Hydrolases"/>
    <property type="match status" value="1"/>
</dbReference>
<dbReference type="InterPro" id="IPR029058">
    <property type="entry name" value="AB_hydrolase_fold"/>
</dbReference>
<evidence type="ECO:0000259" key="2">
    <source>
        <dbReference type="Pfam" id="PF00561"/>
    </source>
</evidence>
<feature type="domain" description="AB hydrolase-1" evidence="2">
    <location>
        <begin position="22"/>
        <end position="126"/>
    </location>
</feature>
<keyword evidence="1" id="KW-0378">Hydrolase</keyword>
<dbReference type="AlphaFoldDB" id="A0A368VMW9"/>
<dbReference type="PRINTS" id="PR00111">
    <property type="entry name" value="ABHYDROLASE"/>
</dbReference>
<dbReference type="GO" id="GO:0016787">
    <property type="term" value="F:hydrolase activity"/>
    <property type="evidence" value="ECO:0007669"/>
    <property type="project" value="UniProtKB-KW"/>
</dbReference>
<organism evidence="3 4">
    <name type="scientific">Paenibacillus prosopidis</name>
    <dbReference type="NCBI Taxonomy" id="630520"/>
    <lineage>
        <taxon>Bacteria</taxon>
        <taxon>Bacillati</taxon>
        <taxon>Bacillota</taxon>
        <taxon>Bacilli</taxon>
        <taxon>Bacillales</taxon>
        <taxon>Paenibacillaceae</taxon>
        <taxon>Paenibacillus</taxon>
    </lineage>
</organism>
<evidence type="ECO:0000256" key="1">
    <source>
        <dbReference type="ARBA" id="ARBA00022801"/>
    </source>
</evidence>
<dbReference type="Proteomes" id="UP000252415">
    <property type="component" value="Unassembled WGS sequence"/>
</dbReference>
<proteinExistence type="predicted"/>
<dbReference type="OrthoDB" id="6191536at2"/>
<dbReference type="RefSeq" id="WP_114383470.1">
    <property type="nucleotide sequence ID" value="NZ_QPJD01000020.1"/>
</dbReference>
<evidence type="ECO:0000313" key="3">
    <source>
        <dbReference type="EMBL" id="RCW41884.1"/>
    </source>
</evidence>
<dbReference type="Pfam" id="PF00561">
    <property type="entry name" value="Abhydrolase_1"/>
    <property type="match status" value="1"/>
</dbReference>
<sequence length="260" mass="29778">MPEMNINGYSMQYSDRGKGTTILFIHPPLLTSLNFVYQIQELSAQFRTVAFNIRGHGGSEPSVKEITYPLIVEDMKQLMDRLQIEEAFICGYSTGGSIALEFMLTHPDRALGCIVVSGMSEVSDWKLRNEIKLGRSFSRIGAVRTLAMSISWAQANRKLSLVWKLYNDAIKGNANNIKQYYQYSLRYNCTGRLEQIHQPVLLVYGEKDKQFHPYAKLLSQRLDKNELYFIKQTNHQIPTKAAGQLNGLIRQFIVSQMENR</sequence>
<dbReference type="InterPro" id="IPR050266">
    <property type="entry name" value="AB_hydrolase_sf"/>
</dbReference>
<dbReference type="Gene3D" id="3.40.50.1820">
    <property type="entry name" value="alpha/beta hydrolase"/>
    <property type="match status" value="1"/>
</dbReference>
<protein>
    <submittedName>
        <fullName evidence="3">Pimeloyl-ACP methyl ester carboxylesterase</fullName>
    </submittedName>
</protein>
<gene>
    <name evidence="3" type="ORF">DFP97_12018</name>
</gene>